<gene>
    <name evidence="2" type="ORF">GDO81_021910</name>
</gene>
<dbReference type="EMBL" id="WNYA01000013">
    <property type="protein sequence ID" value="KAG8551037.1"/>
    <property type="molecule type" value="Genomic_DNA"/>
</dbReference>
<comment type="caution">
    <text evidence="2">The sequence shown here is derived from an EMBL/GenBank/DDBJ whole genome shotgun (WGS) entry which is preliminary data.</text>
</comment>
<dbReference type="Proteomes" id="UP000824782">
    <property type="component" value="Unassembled WGS sequence"/>
</dbReference>
<feature type="region of interest" description="Disordered" evidence="1">
    <location>
        <begin position="57"/>
        <end position="82"/>
    </location>
</feature>
<accession>A0AAV6ZNT6</accession>
<sequence length="82" mass="9168">MTFCDFPWVINSQVSMSSVSMSRLHKPDSGEETAMKSQIPLIPKHFCVCSTHRSLRKRDTLSRRSPAPCSGENKGTTTRAIL</sequence>
<name>A0AAV6ZNT6_ENGPU</name>
<proteinExistence type="predicted"/>
<organism evidence="2 3">
    <name type="scientific">Engystomops pustulosus</name>
    <name type="common">Tungara frog</name>
    <name type="synonym">Physalaemus pustulosus</name>
    <dbReference type="NCBI Taxonomy" id="76066"/>
    <lineage>
        <taxon>Eukaryota</taxon>
        <taxon>Metazoa</taxon>
        <taxon>Chordata</taxon>
        <taxon>Craniata</taxon>
        <taxon>Vertebrata</taxon>
        <taxon>Euteleostomi</taxon>
        <taxon>Amphibia</taxon>
        <taxon>Batrachia</taxon>
        <taxon>Anura</taxon>
        <taxon>Neobatrachia</taxon>
        <taxon>Hyloidea</taxon>
        <taxon>Leptodactylidae</taxon>
        <taxon>Leiuperinae</taxon>
        <taxon>Engystomops</taxon>
    </lineage>
</organism>
<evidence type="ECO:0000256" key="1">
    <source>
        <dbReference type="SAM" id="MobiDB-lite"/>
    </source>
</evidence>
<reference evidence="2" key="1">
    <citation type="thesis" date="2020" institute="ProQuest LLC" country="789 East Eisenhower Parkway, Ann Arbor, MI, USA">
        <title>Comparative Genomics and Chromosome Evolution.</title>
        <authorList>
            <person name="Mudd A.B."/>
        </authorList>
    </citation>
    <scope>NUCLEOTIDE SEQUENCE</scope>
    <source>
        <strain evidence="2">237g6f4</strain>
        <tissue evidence="2">Blood</tissue>
    </source>
</reference>
<feature type="compositionally biased region" description="Polar residues" evidence="1">
    <location>
        <begin position="73"/>
        <end position="82"/>
    </location>
</feature>
<evidence type="ECO:0000313" key="3">
    <source>
        <dbReference type="Proteomes" id="UP000824782"/>
    </source>
</evidence>
<evidence type="ECO:0000313" key="2">
    <source>
        <dbReference type="EMBL" id="KAG8551037.1"/>
    </source>
</evidence>
<keyword evidence="3" id="KW-1185">Reference proteome</keyword>
<dbReference type="AlphaFoldDB" id="A0AAV6ZNT6"/>
<protein>
    <submittedName>
        <fullName evidence="2">Uncharacterized protein</fullName>
    </submittedName>
</protein>